<reference evidence="3" key="1">
    <citation type="submission" date="2023-07" db="EMBL/GenBank/DDBJ databases">
        <title>Thauera sp. CAU 1555 isolated from sand of Yaerae Beach.</title>
        <authorList>
            <person name="Kim W."/>
        </authorList>
    </citation>
    <scope>NUCLEOTIDE SEQUENCE [LARGE SCALE GENOMIC DNA]</scope>
    <source>
        <strain evidence="3">CAU 1555</strain>
    </source>
</reference>
<name>A0ABR9B815_9RHOO</name>
<keyword evidence="1" id="KW-1133">Transmembrane helix</keyword>
<keyword evidence="1" id="KW-0812">Transmembrane</keyword>
<proteinExistence type="predicted"/>
<evidence type="ECO:0000313" key="3">
    <source>
        <dbReference type="Proteomes" id="UP000603602"/>
    </source>
</evidence>
<protein>
    <submittedName>
        <fullName evidence="2">Uncharacterized protein</fullName>
    </submittedName>
</protein>
<keyword evidence="1" id="KW-0472">Membrane</keyword>
<sequence length="232" mass="24857">MKPIPLILVAVAIVIIAPFIYMPFVETRDPQLGDLPWQIEVADDGTARALGFTLGANTLGDARARYGEELEIAIVTPKDGKSSLEGYNGSTKAGFITGRLVVTADLPAQLIAAMRERAVKTEFMESTTRKATLHPEDLPAALAAPIAALGFIPTANLDAPTILERFGEPAERFKGAGQQEHFLYPALGLGITLDPDGKELLQYVAPRDFERLRAPLLATRQDAAAGEAPPAQ</sequence>
<accession>A0ABR9B815</accession>
<organism evidence="2 3">
    <name type="scientific">Thauera sedimentorum</name>
    <dbReference type="NCBI Taxonomy" id="2767595"/>
    <lineage>
        <taxon>Bacteria</taxon>
        <taxon>Pseudomonadati</taxon>
        <taxon>Pseudomonadota</taxon>
        <taxon>Betaproteobacteria</taxon>
        <taxon>Rhodocyclales</taxon>
        <taxon>Zoogloeaceae</taxon>
        <taxon>Thauera</taxon>
    </lineage>
</organism>
<dbReference type="EMBL" id="JACYTO010000001">
    <property type="protein sequence ID" value="MBD8502392.1"/>
    <property type="molecule type" value="Genomic_DNA"/>
</dbReference>
<dbReference type="RefSeq" id="WP_187717178.1">
    <property type="nucleotide sequence ID" value="NZ_JACTAH010000001.1"/>
</dbReference>
<gene>
    <name evidence="2" type="ORF">IFO67_05810</name>
</gene>
<evidence type="ECO:0000313" key="2">
    <source>
        <dbReference type="EMBL" id="MBD8502392.1"/>
    </source>
</evidence>
<comment type="caution">
    <text evidence="2">The sequence shown here is derived from an EMBL/GenBank/DDBJ whole genome shotgun (WGS) entry which is preliminary data.</text>
</comment>
<evidence type="ECO:0000256" key="1">
    <source>
        <dbReference type="SAM" id="Phobius"/>
    </source>
</evidence>
<feature type="transmembrane region" description="Helical" evidence="1">
    <location>
        <begin position="6"/>
        <end position="25"/>
    </location>
</feature>
<keyword evidence="3" id="KW-1185">Reference proteome</keyword>
<dbReference type="Proteomes" id="UP000603602">
    <property type="component" value="Unassembled WGS sequence"/>
</dbReference>